<dbReference type="OrthoDB" id="9802794at2"/>
<keyword evidence="1" id="KW-0808">Transferase</keyword>
<dbReference type="CDD" id="cd01172">
    <property type="entry name" value="RfaE_like"/>
    <property type="match status" value="1"/>
</dbReference>
<dbReference type="eggNOG" id="COG2870">
    <property type="taxonomic scope" value="Bacteria"/>
</dbReference>
<dbReference type="HOGENOM" id="CLU_021150_0_1_10"/>
<dbReference type="PANTHER" id="PTHR46969">
    <property type="entry name" value="BIFUNCTIONAL PROTEIN HLDE"/>
    <property type="match status" value="1"/>
</dbReference>
<dbReference type="NCBIfam" id="TIGR02198">
    <property type="entry name" value="rfaE_dom_I"/>
    <property type="match status" value="1"/>
</dbReference>
<dbReference type="Proteomes" id="UP000001208">
    <property type="component" value="Chromosome"/>
</dbReference>
<evidence type="ECO:0000256" key="2">
    <source>
        <dbReference type="ARBA" id="ARBA00022777"/>
    </source>
</evidence>
<dbReference type="EMBL" id="CP001100">
    <property type="protein sequence ID" value="ACF14223.1"/>
    <property type="molecule type" value="Genomic_DNA"/>
</dbReference>
<feature type="domain" description="Carbohydrate kinase PfkB" evidence="3">
    <location>
        <begin position="16"/>
        <end position="312"/>
    </location>
</feature>
<gene>
    <name evidence="4" type="ordered locus">Ctha_1766</name>
</gene>
<sequence>MERTKLTALFNSFREKSIAVIGDVMLDKYIIGEVTRVSPEAPVPVIDVHEESYRLGGAANVAMNIHSLGGSCLLFGVTGNDDIRTQLAYEMTLQEFSPDFLAIDPTRKTTCKTRVIAQNHHIVRIDTETKEPISDAIEQEILNGFTENISIISAVIFEDYNKGVLTKSLIHKITKLANQHDIPILVDPKRANFFEFQKCTVFKPNLKEISDAFGRTFKNTDKDVEEACRMLREKLKSKYILLTRGEKGVSIYNDTLTHIPSVALEVADVSGAGDTVIAVLTLGLSAGLTIVEAAKLANFAAGIVCGEVGAVAINKEKLFEYCLKHF</sequence>
<accession>B3QTC4</accession>
<name>B3QTC4_CHLT3</name>
<dbReference type="GO" id="GO:0033785">
    <property type="term" value="F:heptose 7-phosphate kinase activity"/>
    <property type="evidence" value="ECO:0007669"/>
    <property type="project" value="TreeGrafter"/>
</dbReference>
<dbReference type="InterPro" id="IPR029056">
    <property type="entry name" value="Ribokinase-like"/>
</dbReference>
<evidence type="ECO:0000313" key="5">
    <source>
        <dbReference type="Proteomes" id="UP000001208"/>
    </source>
</evidence>
<dbReference type="SUPFAM" id="SSF53613">
    <property type="entry name" value="Ribokinase-like"/>
    <property type="match status" value="1"/>
</dbReference>
<evidence type="ECO:0000256" key="1">
    <source>
        <dbReference type="ARBA" id="ARBA00022679"/>
    </source>
</evidence>
<evidence type="ECO:0000313" key="4">
    <source>
        <dbReference type="EMBL" id="ACF14223.1"/>
    </source>
</evidence>
<dbReference type="STRING" id="517418.Ctha_1766"/>
<dbReference type="GO" id="GO:0033786">
    <property type="term" value="F:heptose-1-phosphate adenylyltransferase activity"/>
    <property type="evidence" value="ECO:0007669"/>
    <property type="project" value="TreeGrafter"/>
</dbReference>
<evidence type="ECO:0000259" key="3">
    <source>
        <dbReference type="Pfam" id="PF00294"/>
    </source>
</evidence>
<organism evidence="4 5">
    <name type="scientific">Chloroherpeton thalassium (strain ATCC 35110 / GB-78)</name>
    <dbReference type="NCBI Taxonomy" id="517418"/>
    <lineage>
        <taxon>Bacteria</taxon>
        <taxon>Pseudomonadati</taxon>
        <taxon>Chlorobiota</taxon>
        <taxon>Chlorobiia</taxon>
        <taxon>Chlorobiales</taxon>
        <taxon>Chloroherpetonaceae</taxon>
        <taxon>Chloroherpeton</taxon>
    </lineage>
</organism>
<dbReference type="PANTHER" id="PTHR46969:SF1">
    <property type="entry name" value="BIFUNCTIONAL PROTEIN HLDE"/>
    <property type="match status" value="1"/>
</dbReference>
<dbReference type="InterPro" id="IPR011611">
    <property type="entry name" value="PfkB_dom"/>
</dbReference>
<dbReference type="InterPro" id="IPR002173">
    <property type="entry name" value="Carboh/pur_kinase_PfkB_CS"/>
</dbReference>
<protein>
    <submittedName>
        <fullName evidence="4">RfaE bifunctional protein</fullName>
    </submittedName>
</protein>
<dbReference type="Gene3D" id="3.40.1190.20">
    <property type="match status" value="1"/>
</dbReference>
<dbReference type="InterPro" id="IPR011913">
    <property type="entry name" value="RfaE_dom_I"/>
</dbReference>
<reference evidence="4 5" key="1">
    <citation type="submission" date="2008-06" db="EMBL/GenBank/DDBJ databases">
        <title>Complete sequence of Chloroherpeton thalassium ATCC 35110.</title>
        <authorList>
            <consortium name="US DOE Joint Genome Institute"/>
            <person name="Lucas S."/>
            <person name="Copeland A."/>
            <person name="Lapidus A."/>
            <person name="Glavina del Rio T."/>
            <person name="Dalin E."/>
            <person name="Tice H."/>
            <person name="Bruce D."/>
            <person name="Goodwin L."/>
            <person name="Pitluck S."/>
            <person name="Schmutz J."/>
            <person name="Larimer F."/>
            <person name="Land M."/>
            <person name="Hauser L."/>
            <person name="Kyrpides N."/>
            <person name="Mikhailova N."/>
            <person name="Liu Z."/>
            <person name="Li T."/>
            <person name="Zhao F."/>
            <person name="Overmann J."/>
            <person name="Bryant D.A."/>
            <person name="Richardson P."/>
        </authorList>
    </citation>
    <scope>NUCLEOTIDE SEQUENCE [LARGE SCALE GENOMIC DNA]</scope>
    <source>
        <strain evidence="5">ATCC 35110 / GB-78</strain>
    </source>
</reference>
<keyword evidence="5" id="KW-1185">Reference proteome</keyword>
<dbReference type="RefSeq" id="WP_012500307.1">
    <property type="nucleotide sequence ID" value="NC_011026.1"/>
</dbReference>
<dbReference type="KEGG" id="cts:Ctha_1766"/>
<dbReference type="GO" id="GO:0016773">
    <property type="term" value="F:phosphotransferase activity, alcohol group as acceptor"/>
    <property type="evidence" value="ECO:0007669"/>
    <property type="project" value="InterPro"/>
</dbReference>
<dbReference type="GO" id="GO:0005829">
    <property type="term" value="C:cytosol"/>
    <property type="evidence" value="ECO:0007669"/>
    <property type="project" value="TreeGrafter"/>
</dbReference>
<proteinExistence type="predicted"/>
<keyword evidence="2" id="KW-0418">Kinase</keyword>
<dbReference type="AlphaFoldDB" id="B3QTC4"/>
<dbReference type="Pfam" id="PF00294">
    <property type="entry name" value="PfkB"/>
    <property type="match status" value="1"/>
</dbReference>
<dbReference type="PROSITE" id="PS00583">
    <property type="entry name" value="PFKB_KINASES_1"/>
    <property type="match status" value="1"/>
</dbReference>